<dbReference type="AlphaFoldDB" id="A0A4P9XNG6"/>
<reference evidence="2" key="1">
    <citation type="journal article" date="2018" name="Nat. Microbiol.">
        <title>Leveraging single-cell genomics to expand the fungal tree of life.</title>
        <authorList>
            <person name="Ahrendt S.R."/>
            <person name="Quandt C.A."/>
            <person name="Ciobanu D."/>
            <person name="Clum A."/>
            <person name="Salamov A."/>
            <person name="Andreopoulos B."/>
            <person name="Cheng J.F."/>
            <person name="Woyke T."/>
            <person name="Pelin A."/>
            <person name="Henrissat B."/>
            <person name="Reynolds N.K."/>
            <person name="Benny G.L."/>
            <person name="Smith M.E."/>
            <person name="James T.Y."/>
            <person name="Grigoriev I.V."/>
        </authorList>
    </citation>
    <scope>NUCLEOTIDE SEQUENCE [LARGE SCALE GENOMIC DNA]</scope>
    <source>
        <strain evidence="2">RSA 1356</strain>
    </source>
</reference>
<accession>A0A4P9XNG6</accession>
<dbReference type="PANTHER" id="PTHR28207">
    <property type="entry name" value="ATP SYNTHASE SUBUNIT H, MITOCHONDRIAL"/>
    <property type="match status" value="1"/>
</dbReference>
<sequence length="93" mass="9788">MPACKDAVQDIFVKELRGYKPDPSAKSADVSQVKTFTAPAAPSVPKVDEDISAAVAEYARDDATVTASAGTPAAGTQKVEYYFEEEAAPEPAH</sequence>
<dbReference type="Pfam" id="PF10775">
    <property type="entry name" value="ATP_sub_h"/>
    <property type="match status" value="1"/>
</dbReference>
<dbReference type="Proteomes" id="UP000271241">
    <property type="component" value="Unassembled WGS sequence"/>
</dbReference>
<keyword evidence="2" id="KW-1185">Reference proteome</keyword>
<name>A0A4P9XNG6_9FUNG</name>
<dbReference type="STRING" id="78915.A0A4P9XNG6"/>
<dbReference type="EMBL" id="KZ992789">
    <property type="protein sequence ID" value="RKP06951.1"/>
    <property type="molecule type" value="Genomic_DNA"/>
</dbReference>
<gene>
    <name evidence="1" type="ORF">THASP1DRAFT_31241</name>
</gene>
<proteinExistence type="predicted"/>
<evidence type="ECO:0000313" key="1">
    <source>
        <dbReference type="EMBL" id="RKP06951.1"/>
    </source>
</evidence>
<dbReference type="InterPro" id="IPR019711">
    <property type="entry name" value="ATP_synth_F0_suH"/>
</dbReference>
<dbReference type="GO" id="GO:0046933">
    <property type="term" value="F:proton-transporting ATP synthase activity, rotational mechanism"/>
    <property type="evidence" value="ECO:0007669"/>
    <property type="project" value="TreeGrafter"/>
</dbReference>
<protein>
    <submittedName>
        <fullName evidence="1">ATP synthase complex subunit H-domain-containing protein</fullName>
    </submittedName>
</protein>
<dbReference type="PANTHER" id="PTHR28207:SF1">
    <property type="entry name" value="ATP SYNTHASE SUBUNIT H, MITOCHONDRIAL"/>
    <property type="match status" value="1"/>
</dbReference>
<dbReference type="OrthoDB" id="274752at2759"/>
<organism evidence="1 2">
    <name type="scientific">Thamnocephalis sphaerospora</name>
    <dbReference type="NCBI Taxonomy" id="78915"/>
    <lineage>
        <taxon>Eukaryota</taxon>
        <taxon>Fungi</taxon>
        <taxon>Fungi incertae sedis</taxon>
        <taxon>Zoopagomycota</taxon>
        <taxon>Zoopagomycotina</taxon>
        <taxon>Zoopagomycetes</taxon>
        <taxon>Zoopagales</taxon>
        <taxon>Sigmoideomycetaceae</taxon>
        <taxon>Thamnocephalis</taxon>
    </lineage>
</organism>
<evidence type="ECO:0000313" key="2">
    <source>
        <dbReference type="Proteomes" id="UP000271241"/>
    </source>
</evidence>